<dbReference type="AlphaFoldDB" id="A0AAN7WB55"/>
<comment type="similarity">
    <text evidence="5">Belongs to the SAT4 family.</text>
</comment>
<evidence type="ECO:0000259" key="8">
    <source>
        <dbReference type="Pfam" id="PF20684"/>
    </source>
</evidence>
<feature type="transmembrane region" description="Helical" evidence="7">
    <location>
        <begin position="29"/>
        <end position="55"/>
    </location>
</feature>
<evidence type="ECO:0000256" key="1">
    <source>
        <dbReference type="ARBA" id="ARBA00004141"/>
    </source>
</evidence>
<dbReference type="Pfam" id="PF20684">
    <property type="entry name" value="Fung_rhodopsin"/>
    <property type="match status" value="1"/>
</dbReference>
<feature type="compositionally biased region" description="Polar residues" evidence="6">
    <location>
        <begin position="120"/>
        <end position="130"/>
    </location>
</feature>
<proteinExistence type="inferred from homology"/>
<evidence type="ECO:0000256" key="5">
    <source>
        <dbReference type="ARBA" id="ARBA00038359"/>
    </source>
</evidence>
<sequence length="194" mass="21309">MTLTADAILILLPVPDIVRLQLPKAQKAALLLVFSLGIFVMACTTIRCVALGPVVSQRDLFYYQASAHSWTFLEVDVSIICAALPVLRAPLSKLFPRILGRLATQGPSARQHHEVRSGGQLRSTSGISMQDRSEWHKGGQSQVRGVRDALDDDAASDEERILSPHAIRKTTEVFQYDQSDVARSEGSVDRRAAM</sequence>
<name>A0AAN7WB55_9PEZI</name>
<keyword evidence="3 7" id="KW-1133">Transmembrane helix</keyword>
<feature type="region of interest" description="Disordered" evidence="6">
    <location>
        <begin position="109"/>
        <end position="144"/>
    </location>
</feature>
<gene>
    <name evidence="9" type="ORF">LTR97_002102</name>
</gene>
<keyword evidence="4 7" id="KW-0472">Membrane</keyword>
<keyword evidence="2 7" id="KW-0812">Transmembrane</keyword>
<dbReference type="Proteomes" id="UP001310594">
    <property type="component" value="Unassembled WGS sequence"/>
</dbReference>
<evidence type="ECO:0000256" key="3">
    <source>
        <dbReference type="ARBA" id="ARBA00022989"/>
    </source>
</evidence>
<evidence type="ECO:0000256" key="7">
    <source>
        <dbReference type="SAM" id="Phobius"/>
    </source>
</evidence>
<comment type="subcellular location">
    <subcellularLocation>
        <location evidence="1">Membrane</location>
        <topology evidence="1">Multi-pass membrane protein</topology>
    </subcellularLocation>
</comment>
<organism evidence="9 10">
    <name type="scientific">Elasticomyces elasticus</name>
    <dbReference type="NCBI Taxonomy" id="574655"/>
    <lineage>
        <taxon>Eukaryota</taxon>
        <taxon>Fungi</taxon>
        <taxon>Dikarya</taxon>
        <taxon>Ascomycota</taxon>
        <taxon>Pezizomycotina</taxon>
        <taxon>Dothideomycetes</taxon>
        <taxon>Dothideomycetidae</taxon>
        <taxon>Mycosphaerellales</taxon>
        <taxon>Teratosphaeriaceae</taxon>
        <taxon>Elasticomyces</taxon>
    </lineage>
</organism>
<comment type="caution">
    <text evidence="9">The sequence shown here is derived from an EMBL/GenBank/DDBJ whole genome shotgun (WGS) entry which is preliminary data.</text>
</comment>
<evidence type="ECO:0000256" key="6">
    <source>
        <dbReference type="SAM" id="MobiDB-lite"/>
    </source>
</evidence>
<dbReference type="PANTHER" id="PTHR33048">
    <property type="entry name" value="PTH11-LIKE INTEGRAL MEMBRANE PROTEIN (AFU_ORTHOLOGUE AFUA_5G11245)"/>
    <property type="match status" value="1"/>
</dbReference>
<reference evidence="9" key="1">
    <citation type="submission" date="2023-08" db="EMBL/GenBank/DDBJ databases">
        <title>Black Yeasts Isolated from many extreme environments.</title>
        <authorList>
            <person name="Coleine C."/>
            <person name="Stajich J.E."/>
            <person name="Selbmann L."/>
        </authorList>
    </citation>
    <scope>NUCLEOTIDE SEQUENCE</scope>
    <source>
        <strain evidence="9">CCFEE 5810</strain>
    </source>
</reference>
<dbReference type="PANTHER" id="PTHR33048:SF47">
    <property type="entry name" value="INTEGRAL MEMBRANE PROTEIN-RELATED"/>
    <property type="match status" value="1"/>
</dbReference>
<evidence type="ECO:0000313" key="9">
    <source>
        <dbReference type="EMBL" id="KAK5704988.1"/>
    </source>
</evidence>
<feature type="domain" description="Rhodopsin" evidence="8">
    <location>
        <begin position="3"/>
        <end position="93"/>
    </location>
</feature>
<dbReference type="InterPro" id="IPR052337">
    <property type="entry name" value="SAT4-like"/>
</dbReference>
<dbReference type="GO" id="GO:0016020">
    <property type="term" value="C:membrane"/>
    <property type="evidence" value="ECO:0007669"/>
    <property type="project" value="UniProtKB-SubCell"/>
</dbReference>
<dbReference type="EMBL" id="JAVRQU010000003">
    <property type="protein sequence ID" value="KAK5704988.1"/>
    <property type="molecule type" value="Genomic_DNA"/>
</dbReference>
<evidence type="ECO:0000313" key="10">
    <source>
        <dbReference type="Proteomes" id="UP001310594"/>
    </source>
</evidence>
<protein>
    <recommendedName>
        <fullName evidence="8">Rhodopsin domain-containing protein</fullName>
    </recommendedName>
</protein>
<dbReference type="InterPro" id="IPR049326">
    <property type="entry name" value="Rhodopsin_dom_fungi"/>
</dbReference>
<evidence type="ECO:0000256" key="4">
    <source>
        <dbReference type="ARBA" id="ARBA00023136"/>
    </source>
</evidence>
<accession>A0AAN7WB55</accession>
<evidence type="ECO:0000256" key="2">
    <source>
        <dbReference type="ARBA" id="ARBA00022692"/>
    </source>
</evidence>